<dbReference type="SMART" id="SM00257">
    <property type="entry name" value="LysM"/>
    <property type="match status" value="1"/>
</dbReference>
<reference evidence="2" key="1">
    <citation type="submission" date="2022-04" db="EMBL/GenBank/DDBJ databases">
        <title>Carnegiea gigantea Genome sequencing and assembly v2.</title>
        <authorList>
            <person name="Copetti D."/>
            <person name="Sanderson M.J."/>
            <person name="Burquez A."/>
            <person name="Wojciechowski M.F."/>
        </authorList>
    </citation>
    <scope>NUCLEOTIDE SEQUENCE</scope>
    <source>
        <strain evidence="2">SGP5-SGP5p</strain>
        <tissue evidence="2">Aerial part</tissue>
    </source>
</reference>
<dbReference type="Proteomes" id="UP001153076">
    <property type="component" value="Unassembled WGS sequence"/>
</dbReference>
<evidence type="ECO:0000313" key="2">
    <source>
        <dbReference type="EMBL" id="KAJ8425679.1"/>
    </source>
</evidence>
<dbReference type="Gene3D" id="3.10.350.10">
    <property type="entry name" value="LysM domain"/>
    <property type="match status" value="1"/>
</dbReference>
<dbReference type="InterPro" id="IPR036779">
    <property type="entry name" value="LysM_dom_sf"/>
</dbReference>
<name>A0A9Q1GUW8_9CARY</name>
<dbReference type="AlphaFoldDB" id="A0A9Q1GUW8"/>
<dbReference type="EMBL" id="JAKOGI010001425">
    <property type="protein sequence ID" value="KAJ8425679.1"/>
    <property type="molecule type" value="Genomic_DNA"/>
</dbReference>
<organism evidence="2 3">
    <name type="scientific">Carnegiea gigantea</name>
    <dbReference type="NCBI Taxonomy" id="171969"/>
    <lineage>
        <taxon>Eukaryota</taxon>
        <taxon>Viridiplantae</taxon>
        <taxon>Streptophyta</taxon>
        <taxon>Embryophyta</taxon>
        <taxon>Tracheophyta</taxon>
        <taxon>Spermatophyta</taxon>
        <taxon>Magnoliopsida</taxon>
        <taxon>eudicotyledons</taxon>
        <taxon>Gunneridae</taxon>
        <taxon>Pentapetalae</taxon>
        <taxon>Caryophyllales</taxon>
        <taxon>Cactineae</taxon>
        <taxon>Cactaceae</taxon>
        <taxon>Cactoideae</taxon>
        <taxon>Echinocereeae</taxon>
        <taxon>Carnegiea</taxon>
    </lineage>
</organism>
<gene>
    <name evidence="2" type="ORF">Cgig2_028071</name>
</gene>
<sequence length="342" mass="38229">MDLERRYRYGSNGFIYHGQGALEERECGNDPKMGSLKVFPIFSSSSSAKSSLSSSPRQYIEHQVTKFDTLAGIAIKYGVEVTDIKRINGLVSDLQMFARKTLLIPMPGRHPPSSDTSNDLNANRQNNYKQALPRRVHSALFDTFQSLGMIPECKVSPTMSYLQGYYRLKDYEYEAPTRQISRRSKSMANVEDELSNNMQKDIDKWVDKHTWQSQKPEVNIHRAPEKFLQEENVSGAWFSAITGKGLALRKAPSRNNLASESEGGGMNGILSTLADSFMAANSSAVRKSSSTPSLQDEETNGYSMWLASKWSLRPNLQTALSRPIFDGLAIPIIGLRVKTALD</sequence>
<protein>
    <recommendedName>
        <fullName evidence="1">LysM domain-containing protein</fullName>
    </recommendedName>
</protein>
<proteinExistence type="predicted"/>
<dbReference type="PROSITE" id="PS51782">
    <property type="entry name" value="LYSM"/>
    <property type="match status" value="1"/>
</dbReference>
<feature type="domain" description="LysM" evidence="1">
    <location>
        <begin position="60"/>
        <end position="104"/>
    </location>
</feature>
<dbReference type="CDD" id="cd00118">
    <property type="entry name" value="LysM"/>
    <property type="match status" value="1"/>
</dbReference>
<dbReference type="InterPro" id="IPR045030">
    <property type="entry name" value="LYSM1-4"/>
</dbReference>
<dbReference type="PANTHER" id="PTHR20932:SF55">
    <property type="entry name" value="LYSM DOMAIN-CONTAINING PROTEIN"/>
    <property type="match status" value="1"/>
</dbReference>
<dbReference type="Pfam" id="PF01476">
    <property type="entry name" value="LysM"/>
    <property type="match status" value="1"/>
</dbReference>
<dbReference type="InterPro" id="IPR018392">
    <property type="entry name" value="LysM"/>
</dbReference>
<keyword evidence="3" id="KW-1185">Reference proteome</keyword>
<evidence type="ECO:0000313" key="3">
    <source>
        <dbReference type="Proteomes" id="UP001153076"/>
    </source>
</evidence>
<dbReference type="PANTHER" id="PTHR20932">
    <property type="entry name" value="LYSM AND PUTATIVE PEPTIDOGLYCAN-BINDING DOMAIN-CONTAINING PROTEIN"/>
    <property type="match status" value="1"/>
</dbReference>
<dbReference type="OrthoDB" id="538216at2759"/>
<comment type="caution">
    <text evidence="2">The sequence shown here is derived from an EMBL/GenBank/DDBJ whole genome shotgun (WGS) entry which is preliminary data.</text>
</comment>
<dbReference type="SUPFAM" id="SSF54106">
    <property type="entry name" value="LysM domain"/>
    <property type="match status" value="1"/>
</dbReference>
<evidence type="ECO:0000259" key="1">
    <source>
        <dbReference type="PROSITE" id="PS51782"/>
    </source>
</evidence>
<accession>A0A9Q1GUW8</accession>